<dbReference type="VEuPathDB" id="TriTrypDB:LMJLV39_320013700"/>
<keyword evidence="2" id="KW-1185">Reference proteome</keyword>
<dbReference type="HOGENOM" id="CLU_279205_0_0_1"/>
<dbReference type="KEGG" id="lma:LMJF_32_0800"/>
<dbReference type="AlphaFoldDB" id="Q4Q5K2"/>
<dbReference type="VEuPathDB" id="TriTrypDB:LmjF.32.0800"/>
<reference evidence="1 2" key="1">
    <citation type="journal article" date="2005" name="Science">
        <title>The genome of the kinetoplastid parasite, Leishmania major.</title>
        <authorList>
            <person name="Ivens A.C."/>
            <person name="Peacock C.S."/>
            <person name="Worthey E.A."/>
            <person name="Murphy L."/>
            <person name="Aggarwal G."/>
            <person name="Berriman M."/>
            <person name="Sisk E."/>
            <person name="Rajandream M.A."/>
            <person name="Adlem E."/>
            <person name="Aert R."/>
            <person name="Anupama A."/>
            <person name="Apostolou Z."/>
            <person name="Attipoe P."/>
            <person name="Bason N."/>
            <person name="Bauser C."/>
            <person name="Beck A."/>
            <person name="Beverley S.M."/>
            <person name="Bianchettin G."/>
            <person name="Borzym K."/>
            <person name="Bothe G."/>
            <person name="Bruschi C.V."/>
            <person name="Collins M."/>
            <person name="Cadag E."/>
            <person name="Ciarloni L."/>
            <person name="Clayton C."/>
            <person name="Coulson R.M."/>
            <person name="Cronin A."/>
            <person name="Cruz A.K."/>
            <person name="Davies R.M."/>
            <person name="De Gaudenzi J."/>
            <person name="Dobson D.E."/>
            <person name="Duesterhoeft A."/>
            <person name="Fazelina G."/>
            <person name="Fosker N."/>
            <person name="Frasch A.C."/>
            <person name="Fraser A."/>
            <person name="Fuchs M."/>
            <person name="Gabel C."/>
            <person name="Goble A."/>
            <person name="Goffeau A."/>
            <person name="Harris D."/>
            <person name="Hertz-Fowler C."/>
            <person name="Hilbert H."/>
            <person name="Horn D."/>
            <person name="Huang Y."/>
            <person name="Klages S."/>
            <person name="Knights A."/>
            <person name="Kube M."/>
            <person name="Larke N."/>
            <person name="Litvin L."/>
            <person name="Lord A."/>
            <person name="Louie T."/>
            <person name="Marra M."/>
            <person name="Masuy D."/>
            <person name="Matthews K."/>
            <person name="Michaeli S."/>
            <person name="Mottram J.C."/>
            <person name="Muller-Auer S."/>
            <person name="Munden H."/>
            <person name="Nelson S."/>
            <person name="Norbertczak H."/>
            <person name="Oliver K."/>
            <person name="O'neil S."/>
            <person name="Pentony M."/>
            <person name="Pohl T.M."/>
            <person name="Price C."/>
            <person name="Purnelle B."/>
            <person name="Quail M.A."/>
            <person name="Rabbinowitsch E."/>
            <person name="Reinhardt R."/>
            <person name="Rieger M."/>
            <person name="Rinta J."/>
            <person name="Robben J."/>
            <person name="Robertson L."/>
            <person name="Ruiz J.C."/>
            <person name="Rutter S."/>
            <person name="Saunders D."/>
            <person name="Schafer M."/>
            <person name="Schein J."/>
            <person name="Schwartz D.C."/>
            <person name="Seeger K."/>
            <person name="Seyler A."/>
            <person name="Sharp S."/>
            <person name="Shin H."/>
            <person name="Sivam D."/>
            <person name="Squares R."/>
            <person name="Squares S."/>
            <person name="Tosato V."/>
            <person name="Vogt C."/>
            <person name="Volckaert G."/>
            <person name="Wambutt R."/>
            <person name="Warren T."/>
            <person name="Wedler H."/>
            <person name="Woodward J."/>
            <person name="Zhou S."/>
            <person name="Zimmermann W."/>
            <person name="Smith D.F."/>
            <person name="Blackwell J.M."/>
            <person name="Stuart K.D."/>
            <person name="Barrell B."/>
            <person name="Myler P.J."/>
        </authorList>
    </citation>
    <scope>NUCLEOTIDE SEQUENCE [LARGE SCALE GENOMIC DNA]</scope>
    <source>
        <strain evidence="2">MHOM/IL/81/Friedlin</strain>
    </source>
</reference>
<sequence>MLSTHASHQLAALTFLLRDPRQFPVVIVAGRSMSAVTALYRVLPTAAYMMYNTEARGDGCTAFIKADYPDLPRPSSVRLVPHTAALLGPELCEKSGAYVDIMRAAAEPVGTAEVAASSEADDGVAAEFCGGGSIPPGAQDEELRHSITSSFTEQFISLIEDECSPPCAHQSCIETVPVQPAGKREARLWGREFLHHSKLHGARSGSVFSHHDMHHEAVQHGIHWVVPRWLIDGKVDLRTAMDAWRSLLSQSRPGEVVSLVLFVNVDVVDLTSLIGHSDLCASRERSLLRSDAVEKEKLCRASPPPEGCGSCAALRWPLHASSQLRASLLSLQANATAFAASSSGRAPSAEVVGARTPLQSIGARSGAAADLPPRRRSLEVPIVNCWATARTMEIEHAKHAHRLTVDAFRHLFSVFDVHHPMHRRRLLCQRSLHESLQRIPDPLQKWQWVLHQDSSPYPVPPSDATLSRALPYVLVKDAKEQRRQHQRAFRRNVVDAAMLQSLNSRGLSAALSTAGSTRALAPFPRPRYFTTLVSDAGSLLVRDGCLSDLFVVEFQPTLLEAELSSHYWRSVRETTPGGITGLSLRQHHVFLKLLSAAEELVAAAMPSTSLTRDVLENAVRFLYTCGRGRSLLAWPLTDPAEGHHRLRVAFTLSYEFYADPLVFSRRFRGAARAGYVGEAQIRRLASGADVASSHAAAAAGFGSAESPCRTETLKDVVSYILATMRRLGWVLVWQEDHHHWPTAVPPPHMHPHINGMPSAFPLSRCAGPALQERIAASLERWRHEQLRLHNKRYDADVSAGALKTPSSHQTVVSTRAAAADAAAASPYTSLDVWQAALIPEDAGVYLWEGQTVFLDEGCPGVIVEFRPPPAELFTSIERHPTEAKRAYWRVQQDLHADFIHFYRWRQHCFAAADPREVRAAFTSLPHYVRAREMTHFPVVELLHASPGGKRPRVQVLPIRAKQHYVGYPRVCVVSGAEQKNWHEAHGRLAPSKDEFRDLVWRLSTTDVDDRSASRVTLLRLPLSPFRIEAAALPFVSRVMELSRRPVGQRTQRALSHATTTKKRQALFQRLNVEWASCHGKTVVHDRLSALQLRPVKERAHINWRSLPTSHHSAAALYFAFFTAHPETVLP</sequence>
<gene>
    <name evidence="1" type="ORF">LMJF_32_0800</name>
</gene>
<dbReference type="VEuPathDB" id="TriTrypDB:LMJSD75_320013700"/>
<reference evidence="1 2" key="2">
    <citation type="journal article" date="2011" name="Genome Res.">
        <title>Chromosome and gene copy number variation allow major structural change between species and strains of Leishmania.</title>
        <authorList>
            <person name="Rogers M.B."/>
            <person name="Hilley J.D."/>
            <person name="Dickens N.J."/>
            <person name="Wilkes J."/>
            <person name="Bates P.A."/>
            <person name="Depledge D.P."/>
            <person name="Harris D."/>
            <person name="Her Y."/>
            <person name="Herzyk P."/>
            <person name="Imamura H."/>
            <person name="Otto T.D."/>
            <person name="Sanders M."/>
            <person name="Seeger K."/>
            <person name="Dujardin J.C."/>
            <person name="Berriman M."/>
            <person name="Smith D.F."/>
            <person name="Hertz-Fowler C."/>
            <person name="Mottram J.C."/>
        </authorList>
    </citation>
    <scope>NUCLEOTIDE SEQUENCE [LARGE SCALE GENOMIC DNA]</scope>
    <source>
        <strain evidence="2">MHOM/IL/81/Friedlin</strain>
    </source>
</reference>
<organism evidence="1 2">
    <name type="scientific">Leishmania major</name>
    <dbReference type="NCBI Taxonomy" id="5664"/>
    <lineage>
        <taxon>Eukaryota</taxon>
        <taxon>Discoba</taxon>
        <taxon>Euglenozoa</taxon>
        <taxon>Kinetoplastea</taxon>
        <taxon>Metakinetoplastina</taxon>
        <taxon>Trypanosomatida</taxon>
        <taxon>Trypanosomatidae</taxon>
        <taxon>Leishmaniinae</taxon>
        <taxon>Leishmania</taxon>
    </lineage>
</organism>
<dbReference type="OMA" id="LVWQEDH"/>
<dbReference type="EMBL" id="FR796428">
    <property type="protein sequence ID" value="CAJ08590.1"/>
    <property type="molecule type" value="Genomic_DNA"/>
</dbReference>
<evidence type="ECO:0000313" key="2">
    <source>
        <dbReference type="Proteomes" id="UP000000542"/>
    </source>
</evidence>
<proteinExistence type="predicted"/>
<evidence type="ECO:0000313" key="1">
    <source>
        <dbReference type="EMBL" id="CAJ08590.1"/>
    </source>
</evidence>
<name>Q4Q5K2_LEIMA</name>
<dbReference type="GeneID" id="5656193"/>
<dbReference type="Proteomes" id="UP000000542">
    <property type="component" value="Chromosome 32"/>
</dbReference>
<dbReference type="RefSeq" id="XP_001685396.1">
    <property type="nucleotide sequence ID" value="XM_001685344.1"/>
</dbReference>
<dbReference type="eggNOG" id="ENOG502SIMR">
    <property type="taxonomic scope" value="Eukaryota"/>
</dbReference>
<dbReference type="InParanoid" id="Q4Q5K2"/>
<protein>
    <submittedName>
        <fullName evidence="1">Uncharacterized protein</fullName>
    </submittedName>
</protein>
<accession>Q4Q5K2</accession>
<dbReference type="VEuPathDB" id="TriTrypDB:LMJFC_320014800"/>